<feature type="region of interest" description="Disordered" evidence="7">
    <location>
        <begin position="181"/>
        <end position="315"/>
    </location>
</feature>
<dbReference type="PANTHER" id="PTHR12087">
    <property type="entry name" value="ORIGIN RECOGNITION COMPLEX SUBUNIT 4"/>
    <property type="match status" value="1"/>
</dbReference>
<feature type="compositionally biased region" description="Polar residues" evidence="7">
    <location>
        <begin position="276"/>
        <end position="288"/>
    </location>
</feature>
<dbReference type="InterPro" id="IPR027417">
    <property type="entry name" value="P-loop_NTPase"/>
</dbReference>
<evidence type="ECO:0000256" key="2">
    <source>
        <dbReference type="ARBA" id="ARBA00005334"/>
    </source>
</evidence>
<evidence type="ECO:0000256" key="3">
    <source>
        <dbReference type="ARBA" id="ARBA00019083"/>
    </source>
</evidence>
<comment type="subcellular location">
    <subcellularLocation>
        <location evidence="1">Nucleus</location>
    </subcellularLocation>
</comment>
<gene>
    <name evidence="9" type="ORF">CC78DRAFT_517462</name>
</gene>
<evidence type="ECO:0000313" key="10">
    <source>
        <dbReference type="Proteomes" id="UP000800093"/>
    </source>
</evidence>
<dbReference type="InterPro" id="IPR016527">
    <property type="entry name" value="ORC4"/>
</dbReference>
<dbReference type="Gene3D" id="3.40.50.300">
    <property type="entry name" value="P-loop containing nucleotide triphosphate hydrolases"/>
    <property type="match status" value="1"/>
</dbReference>
<dbReference type="PANTHER" id="PTHR12087:SF0">
    <property type="entry name" value="ORIGIN RECOGNITION COMPLEX SUBUNIT 4"/>
    <property type="match status" value="1"/>
</dbReference>
<evidence type="ECO:0000313" key="9">
    <source>
        <dbReference type="EMBL" id="KAF2264038.1"/>
    </source>
</evidence>
<proteinExistence type="inferred from homology"/>
<evidence type="ECO:0000259" key="8">
    <source>
        <dbReference type="SMART" id="SM00382"/>
    </source>
</evidence>
<dbReference type="Pfam" id="PF13191">
    <property type="entry name" value="AAA_16"/>
    <property type="match status" value="1"/>
</dbReference>
<feature type="region of interest" description="Disordered" evidence="7">
    <location>
        <begin position="1"/>
        <end position="71"/>
    </location>
</feature>
<feature type="compositionally biased region" description="Low complexity" evidence="7">
    <location>
        <begin position="91"/>
        <end position="103"/>
    </location>
</feature>
<dbReference type="OrthoDB" id="343623at2759"/>
<protein>
    <recommendedName>
        <fullName evidence="3">Origin recognition complex subunit 4</fullName>
    </recommendedName>
</protein>
<feature type="compositionally biased region" description="Polar residues" evidence="7">
    <location>
        <begin position="230"/>
        <end position="244"/>
    </location>
</feature>
<sequence length="833" mass="90792">MDGSPRSLKRRKLDTPTRIVSSPLAKQSPKKAVGRPSTRATSYANGETNESVCRSTTRSHLSRTAATSNRTLHEVADEEGLYDDIDGALRAKSPASTPTTTLASKKRKQSKSKYILDPSLPHPFKRKPDINTVANGTSATSELNGATNEGGSKWNASRNLVDGIRYSATHEPEIEDKIVVDRPTSRRPTQSSERYTGTTTNKIGKRGRGPRLGGRKALNGDEAIEKSTNTDELQENGTTGTTPSRLRATRKAIGNITGRRLSPARIGDDGALVATPSRSSTRNGVTPNSEDELGDREHPSTGKNAKQRRRLNRTDHISNRDEDIIVGREDEPDVAGAIEDDVDVDGASVLDPTEPSPFNTVCIQQKKDVSALLSGNLKPARELDLLKSIVLERITAKRAIPLVGLEEEYKSVYQLIEHTITAGEGNSMLVIGARGSGKTALVNKVLSEVSKDNSDDYHVVRLNGFIHTDDKIALREIWRQLGKEMDIEESEGVSKNYADTLTTLLALLSHPVELTGEITEHVAKAVIFIMDEFDLFAMHPRQTLLYNLFDIAQSRKAPIAVLGLTTKIDVTNSLEKRVKSRFSHRYVHLSLAKTFTAFQEICKASLIVQPDQLNVEERSILSSALTTTPIKMIKKPTKPDFLGEWNSNMESLFATKSFLVQQLSAHFYLTKSVSTVQTSFLLPTATLSPATSHIIPSSALTPPDSRLSLLPTLSTLALSLLIAAARLDIIHDSDTCNFNMAYDEYVTLASKARIQSAAGGASASGAVSKVWGKDAAKKEWEGLAELGFVVPVVQGQAGGFGMCRVDVALEEIGGVLAREKGVDKGLERWCRQL</sequence>
<accession>A0A9P4K8I2</accession>
<dbReference type="SUPFAM" id="SSF52540">
    <property type="entry name" value="P-loop containing nucleoside triphosphate hydrolases"/>
    <property type="match status" value="1"/>
</dbReference>
<evidence type="ECO:0000256" key="5">
    <source>
        <dbReference type="ARBA" id="ARBA00023125"/>
    </source>
</evidence>
<feature type="compositionally biased region" description="Polar residues" evidence="7">
    <location>
        <begin position="186"/>
        <end position="201"/>
    </location>
</feature>
<reference evidence="10" key="1">
    <citation type="journal article" date="2020" name="Stud. Mycol.">
        <title>101 Dothideomycetes genomes: A test case for predicting lifestyles and emergence of pathogens.</title>
        <authorList>
            <person name="Haridas S."/>
            <person name="Albert R."/>
            <person name="Binder M."/>
            <person name="Bloem J."/>
            <person name="LaButti K."/>
            <person name="Salamov A."/>
            <person name="Andreopoulos B."/>
            <person name="Baker S."/>
            <person name="Barry K."/>
            <person name="Bills G."/>
            <person name="Bluhm B."/>
            <person name="Cannon C."/>
            <person name="Castanera R."/>
            <person name="Culley D."/>
            <person name="Daum C."/>
            <person name="Ezra D."/>
            <person name="Gonzalez J."/>
            <person name="Henrissat B."/>
            <person name="Kuo A."/>
            <person name="Liang C."/>
            <person name="Lipzen A."/>
            <person name="Lutzoni F."/>
            <person name="Magnuson J."/>
            <person name="Mondo S."/>
            <person name="Nolan M."/>
            <person name="Ohm R."/>
            <person name="Pangilinan J."/>
            <person name="Park H.-J."/>
            <person name="Ramirez L."/>
            <person name="Alfaro M."/>
            <person name="Sun H."/>
            <person name="Tritt A."/>
            <person name="Yoshinaga Y."/>
            <person name="Zwiers L.-H."/>
            <person name="Turgeon B."/>
            <person name="Goodwin S."/>
            <person name="Spatafora J."/>
            <person name="Crous P."/>
            <person name="Grigoriev I."/>
        </authorList>
    </citation>
    <scope>NUCLEOTIDE SEQUENCE [LARGE SCALE GENOMIC DNA]</scope>
    <source>
        <strain evidence="10">CBS 304.66</strain>
    </source>
</reference>
<dbReference type="Pfam" id="PF14629">
    <property type="entry name" value="ORC4_C"/>
    <property type="match status" value="1"/>
</dbReference>
<dbReference type="GO" id="GO:0003688">
    <property type="term" value="F:DNA replication origin binding"/>
    <property type="evidence" value="ECO:0007669"/>
    <property type="project" value="TreeGrafter"/>
</dbReference>
<name>A0A9P4K8I2_9PLEO</name>
<keyword evidence="5" id="KW-0238">DNA-binding</keyword>
<feature type="domain" description="AAA+ ATPase" evidence="8">
    <location>
        <begin position="424"/>
        <end position="592"/>
    </location>
</feature>
<evidence type="ECO:0000256" key="6">
    <source>
        <dbReference type="ARBA" id="ARBA00023242"/>
    </source>
</evidence>
<dbReference type="AlphaFoldDB" id="A0A9P4K8I2"/>
<dbReference type="Proteomes" id="UP000800093">
    <property type="component" value="Unassembled WGS sequence"/>
</dbReference>
<dbReference type="GO" id="GO:0006270">
    <property type="term" value="P:DNA replication initiation"/>
    <property type="evidence" value="ECO:0007669"/>
    <property type="project" value="TreeGrafter"/>
</dbReference>
<dbReference type="InterPro" id="IPR041664">
    <property type="entry name" value="AAA_16"/>
</dbReference>
<feature type="region of interest" description="Disordered" evidence="7">
    <location>
        <begin position="89"/>
        <end position="129"/>
    </location>
</feature>
<dbReference type="SMART" id="SM00382">
    <property type="entry name" value="AAA"/>
    <property type="match status" value="1"/>
</dbReference>
<organism evidence="9 10">
    <name type="scientific">Lojkania enalia</name>
    <dbReference type="NCBI Taxonomy" id="147567"/>
    <lineage>
        <taxon>Eukaryota</taxon>
        <taxon>Fungi</taxon>
        <taxon>Dikarya</taxon>
        <taxon>Ascomycota</taxon>
        <taxon>Pezizomycotina</taxon>
        <taxon>Dothideomycetes</taxon>
        <taxon>Pleosporomycetidae</taxon>
        <taxon>Pleosporales</taxon>
        <taxon>Pleosporales incertae sedis</taxon>
        <taxon>Lojkania</taxon>
    </lineage>
</organism>
<dbReference type="FunFam" id="3.40.50.300:FF:001597">
    <property type="entry name" value="Origin recognition complex subunit Orc4"/>
    <property type="match status" value="1"/>
</dbReference>
<dbReference type="InterPro" id="IPR032705">
    <property type="entry name" value="ORC4_C"/>
</dbReference>
<comment type="caution">
    <text evidence="9">The sequence shown here is derived from an EMBL/GenBank/DDBJ whole genome shotgun (WGS) entry which is preliminary data.</text>
</comment>
<evidence type="ECO:0000256" key="4">
    <source>
        <dbReference type="ARBA" id="ARBA00022705"/>
    </source>
</evidence>
<feature type="compositionally biased region" description="Polar residues" evidence="7">
    <location>
        <begin position="38"/>
        <end position="70"/>
    </location>
</feature>
<evidence type="ECO:0000256" key="1">
    <source>
        <dbReference type="ARBA" id="ARBA00004123"/>
    </source>
</evidence>
<keyword evidence="4" id="KW-0235">DNA replication</keyword>
<keyword evidence="6" id="KW-0539">Nucleus</keyword>
<dbReference type="GO" id="GO:0005664">
    <property type="term" value="C:nuclear origin of replication recognition complex"/>
    <property type="evidence" value="ECO:0007669"/>
    <property type="project" value="TreeGrafter"/>
</dbReference>
<keyword evidence="10" id="KW-1185">Reference proteome</keyword>
<dbReference type="EMBL" id="ML986619">
    <property type="protein sequence ID" value="KAF2264038.1"/>
    <property type="molecule type" value="Genomic_DNA"/>
</dbReference>
<comment type="similarity">
    <text evidence="2">Belongs to the ORC4 family.</text>
</comment>
<evidence type="ECO:0000256" key="7">
    <source>
        <dbReference type="SAM" id="MobiDB-lite"/>
    </source>
</evidence>
<dbReference type="InterPro" id="IPR003593">
    <property type="entry name" value="AAA+_ATPase"/>
</dbReference>